<dbReference type="InterPro" id="IPR035958">
    <property type="entry name" value="SecB-like_sf"/>
</dbReference>
<reference evidence="5 6" key="1">
    <citation type="submission" date="2021-03" db="EMBL/GenBank/DDBJ databases">
        <title>Complete Genome Sequence Data of Xenorhabdus budapestensis strain C72, a Candidate Biological Control Agent, from China.</title>
        <authorList>
            <person name="LI B."/>
            <person name="WANG S."/>
            <person name="QIU D."/>
        </authorList>
    </citation>
    <scope>NUCLEOTIDE SEQUENCE [LARGE SCALE GENOMIC DNA]</scope>
    <source>
        <strain evidence="5 6">C-7-2</strain>
    </source>
</reference>
<dbReference type="Proteomes" id="UP000665047">
    <property type="component" value="Chromosome"/>
</dbReference>
<organism evidence="5 6">
    <name type="scientific">Xenorhabdus budapestensis</name>
    <dbReference type="NCBI Taxonomy" id="290110"/>
    <lineage>
        <taxon>Bacteria</taxon>
        <taxon>Pseudomonadati</taxon>
        <taxon>Pseudomonadota</taxon>
        <taxon>Gammaproteobacteria</taxon>
        <taxon>Enterobacterales</taxon>
        <taxon>Morganellaceae</taxon>
        <taxon>Xenorhabdus</taxon>
    </lineage>
</organism>
<keyword evidence="3" id="KW-0653">Protein transport</keyword>
<dbReference type="InterPro" id="IPR003708">
    <property type="entry name" value="SecB"/>
</dbReference>
<evidence type="ECO:0000256" key="1">
    <source>
        <dbReference type="ARBA" id="ARBA00009990"/>
    </source>
</evidence>
<keyword evidence="6" id="KW-1185">Reference proteome</keyword>
<name>A0ABX7VLR0_XENBU</name>
<dbReference type="RefSeq" id="WP_209028126.1">
    <property type="nucleotide sequence ID" value="NZ_CP072455.1"/>
</dbReference>
<sequence length="120" mass="13951">MNFNIVNMRVTHIKLDETGYLDNPKKNNLNLKNSLSFDENDRSRATLTTTVKIITESSFYIEFDYLFTFQFENEVSTEQESDFLDTNTVDSVIYPYIRAFISNLTSLSGYKAFNLPIVTF</sequence>
<dbReference type="Pfam" id="PF02556">
    <property type="entry name" value="SecB"/>
    <property type="match status" value="1"/>
</dbReference>
<evidence type="ECO:0000256" key="2">
    <source>
        <dbReference type="ARBA" id="ARBA00022448"/>
    </source>
</evidence>
<evidence type="ECO:0000256" key="4">
    <source>
        <dbReference type="ARBA" id="ARBA00023010"/>
    </source>
</evidence>
<keyword evidence="4" id="KW-0811">Translocation</keyword>
<gene>
    <name evidence="5" type="ORF">HGO23_04610</name>
</gene>
<protein>
    <submittedName>
        <fullName evidence="5">Protein-export chaperone SecB</fullName>
    </submittedName>
</protein>
<accession>A0ABX7VLR0</accession>
<dbReference type="Gene3D" id="3.10.420.10">
    <property type="entry name" value="SecB-like"/>
    <property type="match status" value="1"/>
</dbReference>
<proteinExistence type="inferred from homology"/>
<dbReference type="EMBL" id="CP072455">
    <property type="protein sequence ID" value="QTL40662.1"/>
    <property type="molecule type" value="Genomic_DNA"/>
</dbReference>
<comment type="similarity">
    <text evidence="1">Belongs to the SecB family.</text>
</comment>
<evidence type="ECO:0000313" key="6">
    <source>
        <dbReference type="Proteomes" id="UP000665047"/>
    </source>
</evidence>
<evidence type="ECO:0000256" key="3">
    <source>
        <dbReference type="ARBA" id="ARBA00022927"/>
    </source>
</evidence>
<evidence type="ECO:0000313" key="5">
    <source>
        <dbReference type="EMBL" id="QTL40662.1"/>
    </source>
</evidence>
<keyword evidence="2" id="KW-0813">Transport</keyword>
<dbReference type="SUPFAM" id="SSF54611">
    <property type="entry name" value="SecB-like"/>
    <property type="match status" value="1"/>
</dbReference>